<reference evidence="1 2" key="1">
    <citation type="submission" date="2023-08" db="EMBL/GenBank/DDBJ databases">
        <title>Alcaligenaceae gen. nov., a novel taxon isolated from the sludge of Yixing Pesticide Factory.</title>
        <authorList>
            <person name="Ruan L."/>
        </authorList>
    </citation>
    <scope>NUCLEOTIDE SEQUENCE [LARGE SCALE GENOMIC DNA]</scope>
    <source>
        <strain evidence="1 2">LG-2</strain>
    </source>
</reference>
<keyword evidence="2" id="KW-1185">Reference proteome</keyword>
<evidence type="ECO:0000313" key="2">
    <source>
        <dbReference type="Proteomes" id="UP001232156"/>
    </source>
</evidence>
<dbReference type="GO" id="GO:0051213">
    <property type="term" value="F:dioxygenase activity"/>
    <property type="evidence" value="ECO:0007669"/>
    <property type="project" value="UniProtKB-KW"/>
</dbReference>
<accession>A0ABU1D5W1</accession>
<proteinExistence type="predicted"/>
<dbReference type="SUPFAM" id="SSF51197">
    <property type="entry name" value="Clavaminate synthase-like"/>
    <property type="match status" value="1"/>
</dbReference>
<dbReference type="InterPro" id="IPR008775">
    <property type="entry name" value="Phytyl_CoA_dOase-like"/>
</dbReference>
<keyword evidence="1" id="KW-0223">Dioxygenase</keyword>
<dbReference type="Pfam" id="PF05721">
    <property type="entry name" value="PhyH"/>
    <property type="match status" value="1"/>
</dbReference>
<sequence>MKPEDVMRHPLNVLTHEQRLRYFRDGYLVLPDYVPAEWLAKLVAAADDLIEGSRKVTQSDGVYTLDEGHSAETPRLHRVTSPQDHHPVIWDFIRSDVMVDLVADVVGPDVKFHHAKFNVKSGKSSRGFKWHQDIPAWPHTDYSPVTVGVYLHGCRPDQGPLSFVPGSHEGPLYSMYDEHGDFVVRISDEEATWITEDIVDRPTGGPGTTILLNCRTIHGSSQNLSDDPRMLLLPVYSSADSFPYTASPIQSRYQGEIVRGKPAQFASFDPRPCELPPDWGRTGYATPWIYQKRQDERRKAETQAY</sequence>
<dbReference type="EMBL" id="JAUZQE010000012">
    <property type="protein sequence ID" value="MDR4125751.1"/>
    <property type="molecule type" value="Genomic_DNA"/>
</dbReference>
<organism evidence="1 2">
    <name type="scientific">Yanghanlia caeni</name>
    <dbReference type="NCBI Taxonomy" id="3064283"/>
    <lineage>
        <taxon>Bacteria</taxon>
        <taxon>Pseudomonadati</taxon>
        <taxon>Pseudomonadota</taxon>
        <taxon>Betaproteobacteria</taxon>
        <taxon>Burkholderiales</taxon>
        <taxon>Alcaligenaceae</taxon>
        <taxon>Yanghanlia</taxon>
    </lineage>
</organism>
<dbReference type="RefSeq" id="WP_165276594.1">
    <property type="nucleotide sequence ID" value="NZ_JAUZQE010000012.1"/>
</dbReference>
<gene>
    <name evidence="1" type="ORF">Q8947_07100</name>
</gene>
<dbReference type="PANTHER" id="PTHR20883:SF46">
    <property type="entry name" value="PHYTANOYL-COA HYDROXYLASE"/>
    <property type="match status" value="1"/>
</dbReference>
<evidence type="ECO:0000313" key="1">
    <source>
        <dbReference type="EMBL" id="MDR4125751.1"/>
    </source>
</evidence>
<name>A0ABU1D5W1_9BURK</name>
<dbReference type="Proteomes" id="UP001232156">
    <property type="component" value="Unassembled WGS sequence"/>
</dbReference>
<dbReference type="PANTHER" id="PTHR20883">
    <property type="entry name" value="PHYTANOYL-COA DIOXYGENASE DOMAIN CONTAINING 1"/>
    <property type="match status" value="1"/>
</dbReference>
<protein>
    <submittedName>
        <fullName evidence="1">Phytanoyl-CoA dioxygenase family protein</fullName>
    </submittedName>
</protein>
<dbReference type="Gene3D" id="2.60.120.620">
    <property type="entry name" value="q2cbj1_9rhob like domain"/>
    <property type="match status" value="1"/>
</dbReference>
<keyword evidence="1" id="KW-0560">Oxidoreductase</keyword>
<comment type="caution">
    <text evidence="1">The sequence shown here is derived from an EMBL/GenBank/DDBJ whole genome shotgun (WGS) entry which is preliminary data.</text>
</comment>